<dbReference type="HOGENOM" id="CLU_2385057_0_0_7"/>
<proteinExistence type="predicted"/>
<dbReference type="Proteomes" id="UP000001933">
    <property type="component" value="Chromosome"/>
</dbReference>
<dbReference type="EMBL" id="CP000252">
    <property type="protein sequence ID" value="ABC77155.1"/>
    <property type="molecule type" value="Genomic_DNA"/>
</dbReference>
<keyword evidence="1" id="KW-1277">Toxin-antitoxin system</keyword>
<accession>Q2LSU1</accession>
<gene>
    <name evidence="2" type="ORF">SYN_01510</name>
</gene>
<dbReference type="InterPro" id="IPR035093">
    <property type="entry name" value="RelE/ParE_toxin_dom_sf"/>
</dbReference>
<dbReference type="eggNOG" id="COG2026">
    <property type="taxonomic scope" value="Bacteria"/>
</dbReference>
<dbReference type="KEGG" id="sat:SYN_01510"/>
<sequence>MTSENNMKWLWRTCTIWIDKRERRSLTGLKITFDKILWGWGSFWGGMFRGVYRYRCGNYRIIYTVDQEGMTVMILRTANRKNVYEDPVDRQLPD</sequence>
<dbReference type="Pfam" id="PF05016">
    <property type="entry name" value="ParE_toxin"/>
    <property type="match status" value="1"/>
</dbReference>
<dbReference type="STRING" id="56780.SYN_01510"/>
<evidence type="ECO:0000313" key="2">
    <source>
        <dbReference type="EMBL" id="ABC77155.1"/>
    </source>
</evidence>
<dbReference type="InterPro" id="IPR007712">
    <property type="entry name" value="RelE/ParE_toxin"/>
</dbReference>
<evidence type="ECO:0000313" key="3">
    <source>
        <dbReference type="Proteomes" id="UP000001933"/>
    </source>
</evidence>
<name>Q2LSU1_SYNAS</name>
<protein>
    <submittedName>
        <fullName evidence="2">Hypothetical cytosolic protein</fullName>
    </submittedName>
</protein>
<organism evidence="2 3">
    <name type="scientific">Syntrophus aciditrophicus (strain SB)</name>
    <dbReference type="NCBI Taxonomy" id="56780"/>
    <lineage>
        <taxon>Bacteria</taxon>
        <taxon>Pseudomonadati</taxon>
        <taxon>Thermodesulfobacteriota</taxon>
        <taxon>Syntrophia</taxon>
        <taxon>Syntrophales</taxon>
        <taxon>Syntrophaceae</taxon>
        <taxon>Syntrophus</taxon>
    </lineage>
</organism>
<dbReference type="SUPFAM" id="SSF143011">
    <property type="entry name" value="RelE-like"/>
    <property type="match status" value="1"/>
</dbReference>
<dbReference type="AlphaFoldDB" id="Q2LSU1"/>
<keyword evidence="3" id="KW-1185">Reference proteome</keyword>
<evidence type="ECO:0000256" key="1">
    <source>
        <dbReference type="ARBA" id="ARBA00022649"/>
    </source>
</evidence>
<reference evidence="2 3" key="1">
    <citation type="journal article" date="2007" name="Proc. Natl. Acad. Sci. U.S.A.">
        <title>The genome of Syntrophus aciditrophicus: life at the thermodynamic limit of microbial growth.</title>
        <authorList>
            <person name="McInerney M.J."/>
            <person name="Rohlin L."/>
            <person name="Mouttaki H."/>
            <person name="Kim U."/>
            <person name="Krupp R.S."/>
            <person name="Rios-Hernandez L."/>
            <person name="Sieber J."/>
            <person name="Struchtemeyer C.G."/>
            <person name="Bhattacharyya A."/>
            <person name="Campbell J.W."/>
            <person name="Gunsalus R.P."/>
        </authorList>
    </citation>
    <scope>NUCLEOTIDE SEQUENCE [LARGE SCALE GENOMIC DNA]</scope>
    <source>
        <strain evidence="2 3">SB</strain>
    </source>
</reference>
<dbReference type="Gene3D" id="3.30.2310.20">
    <property type="entry name" value="RelE-like"/>
    <property type="match status" value="1"/>
</dbReference>
<dbReference type="InParanoid" id="Q2LSU1"/>